<dbReference type="AlphaFoldDB" id="A0AB37ZZC1"/>
<evidence type="ECO:0000313" key="2">
    <source>
        <dbReference type="Proteomes" id="UP000199042"/>
    </source>
</evidence>
<dbReference type="EMBL" id="FNQH01000002">
    <property type="protein sequence ID" value="SEA29395.1"/>
    <property type="molecule type" value="Genomic_DNA"/>
</dbReference>
<keyword evidence="2" id="KW-1185">Reference proteome</keyword>
<reference evidence="1 2" key="1">
    <citation type="submission" date="2016-10" db="EMBL/GenBank/DDBJ databases">
        <authorList>
            <person name="Varghese N."/>
            <person name="Submissions S."/>
        </authorList>
    </citation>
    <scope>NUCLEOTIDE SEQUENCE [LARGE SCALE GENOMIC DNA]</scope>
    <source>
        <strain evidence="1 2">DSM 14526</strain>
    </source>
</reference>
<proteinExistence type="predicted"/>
<organism evidence="1 2">
    <name type="scientific">Trichococcus collinsii</name>
    <dbReference type="NCBI Taxonomy" id="157076"/>
    <lineage>
        <taxon>Bacteria</taxon>
        <taxon>Bacillati</taxon>
        <taxon>Bacillota</taxon>
        <taxon>Bacilli</taxon>
        <taxon>Lactobacillales</taxon>
        <taxon>Carnobacteriaceae</taxon>
        <taxon>Trichococcus</taxon>
    </lineage>
</organism>
<dbReference type="Proteomes" id="UP000199042">
    <property type="component" value="Unassembled WGS sequence"/>
</dbReference>
<sequence>MAFNRNSVKLKIENRYAAIRAKAGYGVRKDSICKRKKRK</sequence>
<protein>
    <submittedName>
        <fullName evidence="1">Uncharacterized protein</fullName>
    </submittedName>
</protein>
<accession>A0AB37ZZC1</accession>
<comment type="caution">
    <text evidence="1">The sequence shown here is derived from an EMBL/GenBank/DDBJ whole genome shotgun (WGS) entry which is preliminary data.</text>
</comment>
<gene>
    <name evidence="1" type="ORF">SAMN04488525_102514</name>
</gene>
<name>A0AB37ZZC1_9LACT</name>
<evidence type="ECO:0000313" key="1">
    <source>
        <dbReference type="EMBL" id="SEA29395.1"/>
    </source>
</evidence>